<keyword evidence="3" id="KW-0731">Sigma factor</keyword>
<evidence type="ECO:0000256" key="2">
    <source>
        <dbReference type="ARBA" id="ARBA00023015"/>
    </source>
</evidence>
<dbReference type="Pfam" id="PF08281">
    <property type="entry name" value="Sigma70_r4_2"/>
    <property type="match status" value="1"/>
</dbReference>
<dbReference type="InterPro" id="IPR014284">
    <property type="entry name" value="RNA_pol_sigma-70_dom"/>
</dbReference>
<accession>A0ABY5I1I4</accession>
<evidence type="ECO:0000313" key="8">
    <source>
        <dbReference type="Proteomes" id="UP001060112"/>
    </source>
</evidence>
<dbReference type="InterPro" id="IPR013324">
    <property type="entry name" value="RNA_pol_sigma_r3/r4-like"/>
</dbReference>
<dbReference type="NCBIfam" id="TIGR02937">
    <property type="entry name" value="sigma70-ECF"/>
    <property type="match status" value="1"/>
</dbReference>
<organism evidence="7 8">
    <name type="scientific">Allocoprobacillus halotolerans</name>
    <dbReference type="NCBI Taxonomy" id="2944914"/>
    <lineage>
        <taxon>Bacteria</taxon>
        <taxon>Bacillati</taxon>
        <taxon>Bacillota</taxon>
        <taxon>Erysipelotrichia</taxon>
        <taxon>Erysipelotrichales</taxon>
        <taxon>Erysipelotrichaceae</taxon>
        <taxon>Allocoprobacillus</taxon>
    </lineage>
</organism>
<keyword evidence="2" id="KW-0805">Transcription regulation</keyword>
<dbReference type="SUPFAM" id="SSF88946">
    <property type="entry name" value="Sigma2 domain of RNA polymerase sigma factors"/>
    <property type="match status" value="1"/>
</dbReference>
<dbReference type="InterPro" id="IPR007627">
    <property type="entry name" value="RNA_pol_sigma70_r2"/>
</dbReference>
<dbReference type="InterPro" id="IPR036388">
    <property type="entry name" value="WH-like_DNA-bd_sf"/>
</dbReference>
<dbReference type="CDD" id="cd06171">
    <property type="entry name" value="Sigma70_r4"/>
    <property type="match status" value="1"/>
</dbReference>
<keyword evidence="8" id="KW-1185">Reference proteome</keyword>
<feature type="domain" description="RNA polymerase sigma factor 70 region 4 type 2" evidence="6">
    <location>
        <begin position="102"/>
        <end position="148"/>
    </location>
</feature>
<comment type="similarity">
    <text evidence="1">Belongs to the sigma-70 factor family. ECF subfamily.</text>
</comment>
<dbReference type="SUPFAM" id="SSF88659">
    <property type="entry name" value="Sigma3 and sigma4 domains of RNA polymerase sigma factors"/>
    <property type="match status" value="1"/>
</dbReference>
<evidence type="ECO:0000259" key="6">
    <source>
        <dbReference type="Pfam" id="PF08281"/>
    </source>
</evidence>
<dbReference type="Proteomes" id="UP001060112">
    <property type="component" value="Chromosome"/>
</dbReference>
<dbReference type="EMBL" id="CP101620">
    <property type="protein sequence ID" value="UTY37966.1"/>
    <property type="molecule type" value="Genomic_DNA"/>
</dbReference>
<dbReference type="RefSeq" id="WP_290137966.1">
    <property type="nucleotide sequence ID" value="NZ_CP101620.1"/>
</dbReference>
<dbReference type="Gene3D" id="1.10.1740.10">
    <property type="match status" value="1"/>
</dbReference>
<dbReference type="PANTHER" id="PTHR43133">
    <property type="entry name" value="RNA POLYMERASE ECF-TYPE SIGMA FACTO"/>
    <property type="match status" value="1"/>
</dbReference>
<evidence type="ECO:0000256" key="3">
    <source>
        <dbReference type="ARBA" id="ARBA00023082"/>
    </source>
</evidence>
<evidence type="ECO:0000313" key="7">
    <source>
        <dbReference type="EMBL" id="UTY37966.1"/>
    </source>
</evidence>
<dbReference type="InterPro" id="IPR013325">
    <property type="entry name" value="RNA_pol_sigma_r2"/>
</dbReference>
<evidence type="ECO:0000256" key="1">
    <source>
        <dbReference type="ARBA" id="ARBA00010641"/>
    </source>
</evidence>
<proteinExistence type="inferred from homology"/>
<dbReference type="Gene3D" id="1.10.10.10">
    <property type="entry name" value="Winged helix-like DNA-binding domain superfamily/Winged helix DNA-binding domain"/>
    <property type="match status" value="1"/>
</dbReference>
<name>A0ABY5I1I4_9FIRM</name>
<sequence length="157" mass="19038">MERIMGLSFDEIVEKYSDMITRIAILNLKNSQDAKDCFQNTFIKLYMSNKKFSSEEHLKAWLIRVCINECKNYRRLWNRNVVQIDDVVAPEHHDELFIILEIMKLSKHQRNTLYLYYYEGYKIFEIAQMLNMKENTVKSYLKRGRDTLKERIGEFYE</sequence>
<gene>
    <name evidence="7" type="ORF">NMU03_09625</name>
</gene>
<evidence type="ECO:0000259" key="5">
    <source>
        <dbReference type="Pfam" id="PF04542"/>
    </source>
</evidence>
<dbReference type="Pfam" id="PF04542">
    <property type="entry name" value="Sigma70_r2"/>
    <property type="match status" value="1"/>
</dbReference>
<dbReference type="InterPro" id="IPR039425">
    <property type="entry name" value="RNA_pol_sigma-70-like"/>
</dbReference>
<protein>
    <submittedName>
        <fullName evidence="7">RNA polymerase sigma factor</fullName>
    </submittedName>
</protein>
<dbReference type="InterPro" id="IPR013249">
    <property type="entry name" value="RNA_pol_sigma70_r4_t2"/>
</dbReference>
<feature type="domain" description="RNA polymerase sigma-70 region 2" evidence="5">
    <location>
        <begin position="12"/>
        <end position="75"/>
    </location>
</feature>
<dbReference type="PANTHER" id="PTHR43133:SF51">
    <property type="entry name" value="RNA POLYMERASE SIGMA FACTOR"/>
    <property type="match status" value="1"/>
</dbReference>
<reference evidence="7" key="1">
    <citation type="submission" date="2022-07" db="EMBL/GenBank/DDBJ databases">
        <title>Faecal culturing of patients with breast cancer.</title>
        <authorList>
            <person name="Teng N.M.Y."/>
            <person name="Kiu R."/>
            <person name="Evans R."/>
            <person name="Baker D.J."/>
            <person name="Zenner C."/>
            <person name="Robinson S.D."/>
            <person name="Hall L.J."/>
        </authorList>
    </citation>
    <scope>NUCLEOTIDE SEQUENCE</scope>
    <source>
        <strain evidence="7">LH1062</strain>
    </source>
</reference>
<evidence type="ECO:0000256" key="4">
    <source>
        <dbReference type="ARBA" id="ARBA00023163"/>
    </source>
</evidence>
<keyword evidence="4" id="KW-0804">Transcription</keyword>